<gene>
    <name evidence="2" type="ORF">RM590_33295</name>
</gene>
<dbReference type="PANTHER" id="PTHR18964">
    <property type="entry name" value="ROK (REPRESSOR, ORF, KINASE) FAMILY"/>
    <property type="match status" value="1"/>
</dbReference>
<proteinExistence type="inferred from homology"/>
<dbReference type="InterPro" id="IPR036388">
    <property type="entry name" value="WH-like_DNA-bd_sf"/>
</dbReference>
<evidence type="ECO:0000256" key="1">
    <source>
        <dbReference type="ARBA" id="ARBA00006479"/>
    </source>
</evidence>
<reference evidence="3" key="1">
    <citation type="submission" date="2023-07" db="EMBL/GenBank/DDBJ databases">
        <title>30 novel species of actinomycetes from the DSMZ collection.</title>
        <authorList>
            <person name="Nouioui I."/>
        </authorList>
    </citation>
    <scope>NUCLEOTIDE SEQUENCE [LARGE SCALE GENOMIC DNA]</scope>
    <source>
        <strain evidence="3">DSM 44938</strain>
    </source>
</reference>
<dbReference type="SUPFAM" id="SSF53067">
    <property type="entry name" value="Actin-like ATPase domain"/>
    <property type="match status" value="1"/>
</dbReference>
<dbReference type="Gene3D" id="3.30.420.40">
    <property type="match status" value="2"/>
</dbReference>
<dbReference type="Pfam" id="PF13412">
    <property type="entry name" value="HTH_24"/>
    <property type="match status" value="1"/>
</dbReference>
<name>A0ABU2N1D9_9ACTN</name>
<keyword evidence="3" id="KW-1185">Reference proteome</keyword>
<evidence type="ECO:0000313" key="2">
    <source>
        <dbReference type="EMBL" id="MDT0347412.1"/>
    </source>
</evidence>
<dbReference type="InterPro" id="IPR000600">
    <property type="entry name" value="ROK"/>
</dbReference>
<comment type="similarity">
    <text evidence="1">Belongs to the ROK (NagC/XylR) family.</text>
</comment>
<comment type="caution">
    <text evidence="2">The sequence shown here is derived from an EMBL/GenBank/DDBJ whole genome shotgun (WGS) entry which is preliminary data.</text>
</comment>
<accession>A0ABU2N1D9</accession>
<dbReference type="EMBL" id="JAVREL010000032">
    <property type="protein sequence ID" value="MDT0347412.1"/>
    <property type="molecule type" value="Genomic_DNA"/>
</dbReference>
<dbReference type="Proteomes" id="UP001183246">
    <property type="component" value="Unassembled WGS sequence"/>
</dbReference>
<dbReference type="InterPro" id="IPR043129">
    <property type="entry name" value="ATPase_NBD"/>
</dbReference>
<sequence length="374" mass="39723">MPETARPILRELVIHGPQSRTALAQSLGLSPGSLTRLTKPLVEAGLVVERDAVRESVNGRPSRPLEVVADDLHFAGITLTSDHVYGVLTNLRADVVARETSPLMNLAPETVIAQIGQVTEALAARGGQPVAIGLGMGGNAYTPAPVGENELLDSGLLGWEQVPVRRLVAERLGIPCVLQNDVTALAYCHQWFGEARGIRDFAIVAIGDGIGYALFIHGQAVRLTEAAIGNFGHQILTSDGPLCPAGHCGCAVSYLTKGSLLMTAAQGMRRFPTYPEVLRLADAGDPVCSRAVQQAAWALGIVIANVVNNTGVRTIILTGEAMDIAQVGRPDLERGIAARHPNPKDINITVDGHDFHQWARGAAVLAIRHHISDH</sequence>
<dbReference type="PANTHER" id="PTHR18964:SF149">
    <property type="entry name" value="BIFUNCTIONAL UDP-N-ACETYLGLUCOSAMINE 2-EPIMERASE_N-ACETYLMANNOSAMINE KINASE"/>
    <property type="match status" value="1"/>
</dbReference>
<dbReference type="CDD" id="cd00090">
    <property type="entry name" value="HTH_ARSR"/>
    <property type="match status" value="1"/>
</dbReference>
<evidence type="ECO:0000313" key="3">
    <source>
        <dbReference type="Proteomes" id="UP001183246"/>
    </source>
</evidence>
<dbReference type="SUPFAM" id="SSF46785">
    <property type="entry name" value="Winged helix' DNA-binding domain"/>
    <property type="match status" value="1"/>
</dbReference>
<dbReference type="Pfam" id="PF00480">
    <property type="entry name" value="ROK"/>
    <property type="match status" value="1"/>
</dbReference>
<protein>
    <submittedName>
        <fullName evidence="2">ROK family transcriptional regulator</fullName>
    </submittedName>
</protein>
<organism evidence="2 3">
    <name type="scientific">Streptomyces litchfieldiae</name>
    <dbReference type="NCBI Taxonomy" id="3075543"/>
    <lineage>
        <taxon>Bacteria</taxon>
        <taxon>Bacillati</taxon>
        <taxon>Actinomycetota</taxon>
        <taxon>Actinomycetes</taxon>
        <taxon>Kitasatosporales</taxon>
        <taxon>Streptomycetaceae</taxon>
        <taxon>Streptomyces</taxon>
    </lineage>
</organism>
<dbReference type="RefSeq" id="WP_311708536.1">
    <property type="nucleotide sequence ID" value="NZ_JAVREL010000032.1"/>
</dbReference>
<dbReference type="Gene3D" id="1.10.10.10">
    <property type="entry name" value="Winged helix-like DNA-binding domain superfamily/Winged helix DNA-binding domain"/>
    <property type="match status" value="1"/>
</dbReference>
<dbReference type="InterPro" id="IPR036390">
    <property type="entry name" value="WH_DNA-bd_sf"/>
</dbReference>
<dbReference type="InterPro" id="IPR011991">
    <property type="entry name" value="ArsR-like_HTH"/>
</dbReference>